<evidence type="ECO:0000313" key="2">
    <source>
        <dbReference type="Proteomes" id="UP000224076"/>
    </source>
</evidence>
<protein>
    <submittedName>
        <fullName evidence="1">Uncharacterized protein</fullName>
    </submittedName>
</protein>
<evidence type="ECO:0000313" key="1">
    <source>
        <dbReference type="EMBL" id="PFU45979.1"/>
    </source>
</evidence>
<comment type="caution">
    <text evidence="1">The sequence shown here is derived from an EMBL/GenBank/DDBJ whole genome shotgun (WGS) entry which is preliminary data.</text>
</comment>
<organism evidence="1 2">
    <name type="scientific">Bacillus cereus</name>
    <dbReference type="NCBI Taxonomy" id="1396"/>
    <lineage>
        <taxon>Bacteria</taxon>
        <taxon>Bacillati</taxon>
        <taxon>Bacillota</taxon>
        <taxon>Bacilli</taxon>
        <taxon>Bacillales</taxon>
        <taxon>Bacillaceae</taxon>
        <taxon>Bacillus</taxon>
        <taxon>Bacillus cereus group</taxon>
    </lineage>
</organism>
<gene>
    <name evidence="1" type="ORF">COK86_04330</name>
</gene>
<proteinExistence type="predicted"/>
<dbReference type="EMBL" id="NVDG01000010">
    <property type="protein sequence ID" value="PFU45979.1"/>
    <property type="molecule type" value="Genomic_DNA"/>
</dbReference>
<dbReference type="AlphaFoldDB" id="A0A2B3UHL0"/>
<accession>A0A2B3UHL0</accession>
<sequence length="81" mass="9585">MWWVVTVVNRLIFTKKLSQMPKYNVKLVSDIKGEVELQNLVHGRALDEKRILCFVDGKDPKELFYVCDFSAEVFMRYTKKV</sequence>
<dbReference type="Proteomes" id="UP000224076">
    <property type="component" value="Unassembled WGS sequence"/>
</dbReference>
<reference evidence="1 2" key="1">
    <citation type="submission" date="2017-09" db="EMBL/GenBank/DDBJ databases">
        <title>Large-scale bioinformatics analysis of Bacillus genomes uncovers conserved roles of natural products in bacterial physiology.</title>
        <authorList>
            <consortium name="Agbiome Team Llc"/>
            <person name="Bleich R.M."/>
            <person name="Grubbs K.J."/>
            <person name="Santa Maria K.C."/>
            <person name="Allen S.E."/>
            <person name="Farag S."/>
            <person name="Shank E.A."/>
            <person name="Bowers A."/>
        </authorList>
    </citation>
    <scope>NUCLEOTIDE SEQUENCE [LARGE SCALE GENOMIC DNA]</scope>
    <source>
        <strain evidence="1 2">AFS061806</strain>
    </source>
</reference>
<name>A0A2B3UHL0_BACCE</name>